<name>A0A0G2HY23_9EURO</name>
<comment type="caution">
    <text evidence="1">The sequence shown here is derived from an EMBL/GenBank/DDBJ whole genome shotgun (WGS) entry which is preliminary data.</text>
</comment>
<sequence length="142" mass="16019">MKFVFTVQLSTRFNIYLRPEKNRMGFLFAPHELVDLINWLRRAGLSSIPQLLQTCGALVHPLCNRDSYEVKGRVSHILQDQPEAVLKMGKFSFASFLRSIKDFGEMSSVIDDASAAMGLNGHKEFCKDVLSIEICGPNRAQL</sequence>
<evidence type="ECO:0000313" key="2">
    <source>
        <dbReference type="Proteomes" id="UP000034164"/>
    </source>
</evidence>
<dbReference type="EMBL" id="LCZI01001016">
    <property type="protein sequence ID" value="KKZ62993.1"/>
    <property type="molecule type" value="Genomic_DNA"/>
</dbReference>
<evidence type="ECO:0000313" key="1">
    <source>
        <dbReference type="EMBL" id="KKZ62993.1"/>
    </source>
</evidence>
<dbReference type="Gene3D" id="3.40.50.300">
    <property type="entry name" value="P-loop containing nucleotide triphosphate hydrolases"/>
    <property type="match status" value="1"/>
</dbReference>
<proteinExistence type="predicted"/>
<dbReference type="InterPro" id="IPR027417">
    <property type="entry name" value="P-loop_NTPase"/>
</dbReference>
<reference evidence="2" key="1">
    <citation type="journal article" date="2015" name="PLoS Genet.">
        <title>The dynamic genome and transcriptome of the human fungal pathogen Blastomyces and close relative Emmonsia.</title>
        <authorList>
            <person name="Munoz J.F."/>
            <person name="Gauthier G.M."/>
            <person name="Desjardins C.A."/>
            <person name="Gallo J.E."/>
            <person name="Holder J."/>
            <person name="Sullivan T.D."/>
            <person name="Marty A.J."/>
            <person name="Carmen J.C."/>
            <person name="Chen Z."/>
            <person name="Ding L."/>
            <person name="Gujja S."/>
            <person name="Magrini V."/>
            <person name="Misas E."/>
            <person name="Mitreva M."/>
            <person name="Priest M."/>
            <person name="Saif S."/>
            <person name="Whiston E.A."/>
            <person name="Young S."/>
            <person name="Zeng Q."/>
            <person name="Goldman W.E."/>
            <person name="Mardis E.R."/>
            <person name="Taylor J.W."/>
            <person name="McEwen J.G."/>
            <person name="Clay O.K."/>
            <person name="Klein B.S."/>
            <person name="Cuomo C.A."/>
        </authorList>
    </citation>
    <scope>NUCLEOTIDE SEQUENCE [LARGE SCALE GENOMIC DNA]</scope>
    <source>
        <strain evidence="2">UAMH 3008</strain>
    </source>
</reference>
<dbReference type="OrthoDB" id="415706at2759"/>
<protein>
    <submittedName>
        <fullName evidence="1">Uncharacterized protein</fullName>
    </submittedName>
</protein>
<dbReference type="Proteomes" id="UP000034164">
    <property type="component" value="Unassembled WGS sequence"/>
</dbReference>
<dbReference type="VEuPathDB" id="FungiDB:EMCG_02705"/>
<dbReference type="AlphaFoldDB" id="A0A0G2HY23"/>
<accession>A0A0G2HY23</accession>
<organism evidence="1 2">
    <name type="scientific">[Emmonsia] crescens</name>
    <dbReference type="NCBI Taxonomy" id="73230"/>
    <lineage>
        <taxon>Eukaryota</taxon>
        <taxon>Fungi</taxon>
        <taxon>Dikarya</taxon>
        <taxon>Ascomycota</taxon>
        <taxon>Pezizomycotina</taxon>
        <taxon>Eurotiomycetes</taxon>
        <taxon>Eurotiomycetidae</taxon>
        <taxon>Onygenales</taxon>
        <taxon>Ajellomycetaceae</taxon>
        <taxon>Emergomyces</taxon>
    </lineage>
</organism>
<gene>
    <name evidence="1" type="ORF">EMCG_02705</name>
</gene>